<dbReference type="Proteomes" id="UP001176059">
    <property type="component" value="Unassembled WGS sequence"/>
</dbReference>
<feature type="domain" description="CNH" evidence="2">
    <location>
        <begin position="38"/>
        <end position="204"/>
    </location>
</feature>
<protein>
    <submittedName>
        <fullName evidence="3">Citron-like protein</fullName>
    </submittedName>
</protein>
<dbReference type="EMBL" id="JANVFO010000100">
    <property type="protein sequence ID" value="KAJ3713247.1"/>
    <property type="molecule type" value="Genomic_DNA"/>
</dbReference>
<accession>A0AA38J6W9</accession>
<dbReference type="InterPro" id="IPR001180">
    <property type="entry name" value="CNH_dom"/>
</dbReference>
<keyword evidence="1" id="KW-0344">Guanine-nucleotide releasing factor</keyword>
<organism evidence="3 4">
    <name type="scientific">Lentinula guzmanii</name>
    <dbReference type="NCBI Taxonomy" id="2804957"/>
    <lineage>
        <taxon>Eukaryota</taxon>
        <taxon>Fungi</taxon>
        <taxon>Dikarya</taxon>
        <taxon>Basidiomycota</taxon>
        <taxon>Agaricomycotina</taxon>
        <taxon>Agaricomycetes</taxon>
        <taxon>Agaricomycetidae</taxon>
        <taxon>Agaricales</taxon>
        <taxon>Marasmiineae</taxon>
        <taxon>Omphalotaceae</taxon>
        <taxon>Lentinula</taxon>
    </lineage>
</organism>
<reference evidence="3" key="1">
    <citation type="submission" date="2022-08" db="EMBL/GenBank/DDBJ databases">
        <authorList>
            <consortium name="DOE Joint Genome Institute"/>
            <person name="Min B."/>
            <person name="Sierra-Patev S."/>
            <person name="Naranjo-Ortiz M."/>
            <person name="Looney B."/>
            <person name="Konkel Z."/>
            <person name="Slot J.C."/>
            <person name="Sakamoto Y."/>
            <person name="Steenwyk J.L."/>
            <person name="Rokas A."/>
            <person name="Carro J."/>
            <person name="Camarero S."/>
            <person name="Ferreira P."/>
            <person name="Molpeceres G."/>
            <person name="Ruiz-duenas F.J."/>
            <person name="Serrano A."/>
            <person name="Henrissat B."/>
            <person name="Drula E."/>
            <person name="Hughes K.W."/>
            <person name="Mata J.L."/>
            <person name="Ishikawa N.K."/>
            <person name="Vargas-Isla R."/>
            <person name="Ushijima S."/>
            <person name="Smith C.A."/>
            <person name="Ahrendt S."/>
            <person name="Andreopoulos W."/>
            <person name="He G."/>
            <person name="LaButti K."/>
            <person name="Lipzen A."/>
            <person name="Ng V."/>
            <person name="Riley R."/>
            <person name="Sandor L."/>
            <person name="Barry K."/>
            <person name="Martinez A.T."/>
            <person name="Xiao Y."/>
            <person name="Gibbons J.G."/>
            <person name="Terashima K."/>
            <person name="Hibbett D.S."/>
            <person name="Grigoriev I.V."/>
        </authorList>
    </citation>
    <scope>NUCLEOTIDE SEQUENCE</scope>
    <source>
        <strain evidence="3">ET3784</strain>
    </source>
</reference>
<dbReference type="PANTHER" id="PTHR46572:SF1">
    <property type="entry name" value="RHO1 GUANINE NUCLEOTIDE EXCHANGE FACTOR TUS1"/>
    <property type="match status" value="1"/>
</dbReference>
<gene>
    <name evidence="3" type="ORF">DFJ43DRAFT_44681</name>
</gene>
<evidence type="ECO:0000313" key="4">
    <source>
        <dbReference type="Proteomes" id="UP001176059"/>
    </source>
</evidence>
<proteinExistence type="predicted"/>
<dbReference type="GO" id="GO:0005085">
    <property type="term" value="F:guanyl-nucleotide exchange factor activity"/>
    <property type="evidence" value="ECO:0007669"/>
    <property type="project" value="UniProtKB-KW"/>
</dbReference>
<dbReference type="AlphaFoldDB" id="A0AA38J6W9"/>
<dbReference type="PANTHER" id="PTHR46572">
    <property type="entry name" value="RHO1 GDP-GTP EXCHANGE PROTEIN 1-RELATED"/>
    <property type="match status" value="1"/>
</dbReference>
<dbReference type="Pfam" id="PF00780">
    <property type="entry name" value="CNH"/>
    <property type="match status" value="1"/>
</dbReference>
<keyword evidence="4" id="KW-1185">Reference proteome</keyword>
<reference evidence="3" key="2">
    <citation type="journal article" date="2023" name="Proc. Natl. Acad. Sci. U.S.A.">
        <title>A global phylogenomic analysis of the shiitake genus Lentinula.</title>
        <authorList>
            <person name="Sierra-Patev S."/>
            <person name="Min B."/>
            <person name="Naranjo-Ortiz M."/>
            <person name="Looney B."/>
            <person name="Konkel Z."/>
            <person name="Slot J.C."/>
            <person name="Sakamoto Y."/>
            <person name="Steenwyk J.L."/>
            <person name="Rokas A."/>
            <person name="Carro J."/>
            <person name="Camarero S."/>
            <person name="Ferreira P."/>
            <person name="Molpeceres G."/>
            <person name="Ruiz-Duenas F.J."/>
            <person name="Serrano A."/>
            <person name="Henrissat B."/>
            <person name="Drula E."/>
            <person name="Hughes K.W."/>
            <person name="Mata J.L."/>
            <person name="Ishikawa N.K."/>
            <person name="Vargas-Isla R."/>
            <person name="Ushijima S."/>
            <person name="Smith C.A."/>
            <person name="Donoghue J."/>
            <person name="Ahrendt S."/>
            <person name="Andreopoulos W."/>
            <person name="He G."/>
            <person name="LaButti K."/>
            <person name="Lipzen A."/>
            <person name="Ng V."/>
            <person name="Riley R."/>
            <person name="Sandor L."/>
            <person name="Barry K."/>
            <person name="Martinez A.T."/>
            <person name="Xiao Y."/>
            <person name="Gibbons J.G."/>
            <person name="Terashima K."/>
            <person name="Grigoriev I.V."/>
            <person name="Hibbett D."/>
        </authorList>
    </citation>
    <scope>NUCLEOTIDE SEQUENCE</scope>
    <source>
        <strain evidence="3">ET3784</strain>
    </source>
</reference>
<comment type="caution">
    <text evidence="3">The sequence shown here is derived from an EMBL/GenBank/DDBJ whole genome shotgun (WGS) entry which is preliminary data.</text>
</comment>
<name>A0AA38J6W9_9AGAR</name>
<sequence>MDVVIGVQQGLGPSYENAFTGKVTCSVLSNTPDGKGLVVTGCVEGVWVGFRHDSRSMRHVLHLKMVTQCAMLEDFGIFLVLADKFLFAYHIEALVPSSPSSSHSSQTPQKLSGNKDVYFFSVGTLHGRTLVIYMKKKGLDSIFHAVKPVVERINERAKAPQGLMGSRFGSRQAKSDWFRAYREFFLPSEVKIVILCAKGFEIMDLM</sequence>
<dbReference type="InterPro" id="IPR052233">
    <property type="entry name" value="Rho-type_GEFs"/>
</dbReference>
<evidence type="ECO:0000259" key="2">
    <source>
        <dbReference type="Pfam" id="PF00780"/>
    </source>
</evidence>
<evidence type="ECO:0000256" key="1">
    <source>
        <dbReference type="ARBA" id="ARBA00022658"/>
    </source>
</evidence>
<evidence type="ECO:0000313" key="3">
    <source>
        <dbReference type="EMBL" id="KAJ3713247.1"/>
    </source>
</evidence>